<organism evidence="7">
    <name type="scientific">Planktothricoides sp. SpSt-374</name>
    <dbReference type="NCBI Taxonomy" id="2282167"/>
    <lineage>
        <taxon>Bacteria</taxon>
        <taxon>Bacillati</taxon>
        <taxon>Cyanobacteriota</taxon>
        <taxon>Cyanophyceae</taxon>
        <taxon>Oscillatoriophycideae</taxon>
        <taxon>Oscillatoriales</taxon>
        <taxon>Oscillatoriaceae</taxon>
        <taxon>Planktothricoides</taxon>
    </lineage>
</organism>
<dbReference type="SUPFAM" id="SSF50249">
    <property type="entry name" value="Nucleic acid-binding proteins"/>
    <property type="match status" value="1"/>
</dbReference>
<dbReference type="Gene3D" id="2.40.50.1070">
    <property type="match status" value="1"/>
</dbReference>
<dbReference type="EMBL" id="DSPX01000004">
    <property type="protein sequence ID" value="HGF99235.1"/>
    <property type="molecule type" value="Genomic_DNA"/>
</dbReference>
<dbReference type="InterPro" id="IPR010280">
    <property type="entry name" value="U5_MeTrfase_fam"/>
</dbReference>
<dbReference type="InterPro" id="IPR029063">
    <property type="entry name" value="SAM-dependent_MTases_sf"/>
</dbReference>
<reference evidence="7" key="1">
    <citation type="journal article" date="2020" name="mSystems">
        <title>Genome- and Community-Level Interaction Insights into Carbon Utilization and Element Cycling Functions of Hydrothermarchaeota in Hydrothermal Sediment.</title>
        <authorList>
            <person name="Zhou Z."/>
            <person name="Liu Y."/>
            <person name="Xu W."/>
            <person name="Pan J."/>
            <person name="Luo Z.H."/>
            <person name="Li M."/>
        </authorList>
    </citation>
    <scope>NUCLEOTIDE SEQUENCE [LARGE SCALE GENOMIC DNA]</scope>
    <source>
        <strain evidence="7">SpSt-374</strain>
    </source>
</reference>
<dbReference type="InterPro" id="IPR012340">
    <property type="entry name" value="NA-bd_OB-fold"/>
</dbReference>
<dbReference type="PANTHER" id="PTHR11061:SF30">
    <property type="entry name" value="TRNA (URACIL(54)-C(5))-METHYLTRANSFERASE"/>
    <property type="match status" value="1"/>
</dbReference>
<dbReference type="EC" id="2.1.1.190" evidence="7"/>
<evidence type="ECO:0000256" key="1">
    <source>
        <dbReference type="ARBA" id="ARBA00022603"/>
    </source>
</evidence>
<protein>
    <submittedName>
        <fullName evidence="7">23S rRNA (Uracil(1939)-C(5))-methyltransferase RlmD</fullName>
        <ecNumber evidence="7">2.1.1.190</ecNumber>
    </submittedName>
</protein>
<feature type="active site" evidence="5">
    <location>
        <position position="415"/>
    </location>
</feature>
<dbReference type="NCBIfam" id="TIGR00479">
    <property type="entry name" value="rumA"/>
    <property type="match status" value="1"/>
</dbReference>
<sequence length="463" mass="51292">MERGRWQQGSLVELTVTDLSDTGEGVGRFENRPVFVPDAVPGDRADVRLVMVKPNYARGQLQQLKQPGPARIRPSCIVADKCGGCQWQHIAYDYQRQAKQNIVIQALERIGGIPNPPVAAPLAISTPEALPSLGYRNKCSFALGVSATGQVQAGYYQKGSHRLLNLNRCPVQDDRLNPLLQEIKGDMQNRGWRVYDETRHSGEVRNLSLRVGRRTGEILLTLVTRTGNLPGIEEQASQWLSRYPGLVGVCLNLNPHRTNAIFGEEMVTIAGRPYLRELFGGLELHLRGDTFFQVYTEAAEGLLQAIASHLDLQPHQILLDAYCGIGTFTLPLARYVKEAIGLEVQAAAVDQARENARLNQISNVSFMAGKVEELLPALGVTPDVVLLDPPRKGCDRAVLETLLQMRPDRLAYISCKPATLARDLKIFIEGGYRLELVQTADFFPQTAHVECAAFLQRLNPEDN</sequence>
<feature type="domain" description="TRAM" evidence="6">
    <location>
        <begin position="5"/>
        <end position="63"/>
    </location>
</feature>
<dbReference type="PANTHER" id="PTHR11061">
    <property type="entry name" value="RNA M5U METHYLTRANSFERASE"/>
    <property type="match status" value="1"/>
</dbReference>
<evidence type="ECO:0000256" key="2">
    <source>
        <dbReference type="ARBA" id="ARBA00022679"/>
    </source>
</evidence>
<name>A0A7C3VP77_9CYAN</name>
<dbReference type="InterPro" id="IPR002792">
    <property type="entry name" value="TRAM_dom"/>
</dbReference>
<keyword evidence="2 4" id="KW-0808">Transferase</keyword>
<keyword evidence="3 4" id="KW-0949">S-adenosyl-L-methionine</keyword>
<dbReference type="CDD" id="cd02440">
    <property type="entry name" value="AdoMet_MTases"/>
    <property type="match status" value="1"/>
</dbReference>
<dbReference type="PROSITE" id="PS50926">
    <property type="entry name" value="TRAM"/>
    <property type="match status" value="1"/>
</dbReference>
<comment type="caution">
    <text evidence="7">The sequence shown here is derived from an EMBL/GenBank/DDBJ whole genome shotgun (WGS) entry which is preliminary data.</text>
</comment>
<feature type="binding site" evidence="4">
    <location>
        <position position="322"/>
    </location>
    <ligand>
        <name>S-adenosyl-L-methionine</name>
        <dbReference type="ChEBI" id="CHEBI:59789"/>
    </ligand>
</feature>
<comment type="similarity">
    <text evidence="4">Belongs to the class I-like SAM-binding methyltransferase superfamily. RNA M5U methyltransferase family.</text>
</comment>
<evidence type="ECO:0000313" key="7">
    <source>
        <dbReference type="EMBL" id="HGF99235.1"/>
    </source>
</evidence>
<proteinExistence type="inferred from homology"/>
<dbReference type="InterPro" id="IPR030390">
    <property type="entry name" value="MeTrfase_TrmA_AS"/>
</dbReference>
<accession>A0A7C3VP77</accession>
<dbReference type="Gene3D" id="2.40.50.140">
    <property type="entry name" value="Nucleic acid-binding proteins"/>
    <property type="match status" value="1"/>
</dbReference>
<dbReference type="PROSITE" id="PS01230">
    <property type="entry name" value="TRMA_1"/>
    <property type="match status" value="1"/>
</dbReference>
<feature type="binding site" evidence="4">
    <location>
        <position position="293"/>
    </location>
    <ligand>
        <name>S-adenosyl-L-methionine</name>
        <dbReference type="ChEBI" id="CHEBI:59789"/>
    </ligand>
</feature>
<gene>
    <name evidence="7" type="primary">rlmD</name>
    <name evidence="7" type="ORF">ENR15_00790</name>
</gene>
<evidence type="ECO:0000256" key="3">
    <source>
        <dbReference type="ARBA" id="ARBA00022691"/>
    </source>
</evidence>
<dbReference type="Pfam" id="PF01938">
    <property type="entry name" value="TRAM"/>
    <property type="match status" value="1"/>
</dbReference>
<dbReference type="Pfam" id="PF05958">
    <property type="entry name" value="tRNA_U5-meth_tr"/>
    <property type="match status" value="1"/>
</dbReference>
<evidence type="ECO:0000256" key="5">
    <source>
        <dbReference type="PROSITE-ProRule" id="PRU10015"/>
    </source>
</evidence>
<dbReference type="GO" id="GO:0070041">
    <property type="term" value="F:rRNA (uridine-C5-)-methyltransferase activity"/>
    <property type="evidence" value="ECO:0007669"/>
    <property type="project" value="TreeGrafter"/>
</dbReference>
<dbReference type="FunFam" id="3.40.50.150:FF:000009">
    <property type="entry name" value="23S rRNA (Uracil(1939)-C(5))-methyltransferase RlmD"/>
    <property type="match status" value="1"/>
</dbReference>
<dbReference type="PROSITE" id="PS51687">
    <property type="entry name" value="SAM_MT_RNA_M5U"/>
    <property type="match status" value="1"/>
</dbReference>
<keyword evidence="1 4" id="KW-0489">Methyltransferase</keyword>
<dbReference type="GO" id="GO:0070475">
    <property type="term" value="P:rRNA base methylation"/>
    <property type="evidence" value="ECO:0007669"/>
    <property type="project" value="TreeGrafter"/>
</dbReference>
<dbReference type="Gene3D" id="3.40.50.150">
    <property type="entry name" value="Vaccinia Virus protein VP39"/>
    <property type="match status" value="1"/>
</dbReference>
<dbReference type="FunFam" id="2.40.50.1070:FF:000003">
    <property type="entry name" value="23S rRNA (Uracil-5-)-methyltransferase RumA"/>
    <property type="match status" value="1"/>
</dbReference>
<feature type="binding site" evidence="4">
    <location>
        <position position="388"/>
    </location>
    <ligand>
        <name>S-adenosyl-L-methionine</name>
        <dbReference type="ChEBI" id="CHEBI:59789"/>
    </ligand>
</feature>
<dbReference type="AlphaFoldDB" id="A0A7C3VP77"/>
<feature type="active site" description="Nucleophile" evidence="4">
    <location>
        <position position="415"/>
    </location>
</feature>
<dbReference type="SUPFAM" id="SSF53335">
    <property type="entry name" value="S-adenosyl-L-methionine-dependent methyltransferases"/>
    <property type="match status" value="1"/>
</dbReference>
<feature type="binding site" evidence="4">
    <location>
        <position position="343"/>
    </location>
    <ligand>
        <name>S-adenosyl-L-methionine</name>
        <dbReference type="ChEBI" id="CHEBI:59789"/>
    </ligand>
</feature>
<evidence type="ECO:0000256" key="4">
    <source>
        <dbReference type="PROSITE-ProRule" id="PRU01024"/>
    </source>
</evidence>
<evidence type="ECO:0000259" key="6">
    <source>
        <dbReference type="PROSITE" id="PS50926"/>
    </source>
</evidence>